<name>A0AAW0YEX6_9TREE</name>
<keyword evidence="2" id="KW-1185">Reference proteome</keyword>
<sequence>MSYAPNNNTTYPPQLTVEETHVARQPAARAMMSPSVSTGESKQQEATMRLRGGCPGHFCGLPILPCRCDICIIPIPCC</sequence>
<dbReference type="GeneID" id="92183313"/>
<gene>
    <name evidence="1" type="ORF">IAR55_006055</name>
</gene>
<dbReference type="KEGG" id="kne:92183313"/>
<comment type="caution">
    <text evidence="1">The sequence shown here is derived from an EMBL/GenBank/DDBJ whole genome shotgun (WGS) entry which is preliminary data.</text>
</comment>
<evidence type="ECO:0000313" key="1">
    <source>
        <dbReference type="EMBL" id="KAK8845342.1"/>
    </source>
</evidence>
<dbReference type="RefSeq" id="XP_066800150.1">
    <property type="nucleotide sequence ID" value="XM_066949142.1"/>
</dbReference>
<protein>
    <recommendedName>
        <fullName evidence="3">Cysteine-rich transmembrane CYSTM domain-containing protein</fullName>
    </recommendedName>
</protein>
<reference evidence="1 2" key="1">
    <citation type="journal article" date="2024" name="bioRxiv">
        <title>Comparative genomics of Cryptococcus and Kwoniella reveals pathogenesis evolution and contrasting karyotype dynamics via intercentromeric recombination or chromosome fusion.</title>
        <authorList>
            <person name="Coelho M.A."/>
            <person name="David-Palma M."/>
            <person name="Shea T."/>
            <person name="Bowers K."/>
            <person name="McGinley-Smith S."/>
            <person name="Mohammad A.W."/>
            <person name="Gnirke A."/>
            <person name="Yurkov A.M."/>
            <person name="Nowrousian M."/>
            <person name="Sun S."/>
            <person name="Cuomo C.A."/>
            <person name="Heitman J."/>
        </authorList>
    </citation>
    <scope>NUCLEOTIDE SEQUENCE [LARGE SCALE GENOMIC DNA]</scope>
    <source>
        <strain evidence="1 2">CBS 13917</strain>
    </source>
</reference>
<evidence type="ECO:0000313" key="2">
    <source>
        <dbReference type="Proteomes" id="UP001388673"/>
    </source>
</evidence>
<dbReference type="AlphaFoldDB" id="A0AAW0YEX6"/>
<evidence type="ECO:0008006" key="3">
    <source>
        <dbReference type="Google" id="ProtNLM"/>
    </source>
</evidence>
<proteinExistence type="predicted"/>
<accession>A0AAW0YEX6</accession>
<organism evidence="1 2">
    <name type="scientific">Kwoniella newhampshirensis</name>
    <dbReference type="NCBI Taxonomy" id="1651941"/>
    <lineage>
        <taxon>Eukaryota</taxon>
        <taxon>Fungi</taxon>
        <taxon>Dikarya</taxon>
        <taxon>Basidiomycota</taxon>
        <taxon>Agaricomycotina</taxon>
        <taxon>Tremellomycetes</taxon>
        <taxon>Tremellales</taxon>
        <taxon>Cryptococcaceae</taxon>
        <taxon>Kwoniella</taxon>
    </lineage>
</organism>
<dbReference type="EMBL" id="JBCAWK010000012">
    <property type="protein sequence ID" value="KAK8845342.1"/>
    <property type="molecule type" value="Genomic_DNA"/>
</dbReference>
<dbReference type="Proteomes" id="UP001388673">
    <property type="component" value="Unassembled WGS sequence"/>
</dbReference>